<dbReference type="EMBL" id="BFAD01000008">
    <property type="protein sequence ID" value="GBE85992.1"/>
    <property type="molecule type" value="Genomic_DNA"/>
</dbReference>
<evidence type="ECO:0000313" key="2">
    <source>
        <dbReference type="Proteomes" id="UP000287166"/>
    </source>
</evidence>
<gene>
    <name evidence="1" type="ORF">SCP_0805160</name>
</gene>
<proteinExistence type="predicted"/>
<reference evidence="1 2" key="1">
    <citation type="journal article" date="2018" name="Sci. Rep.">
        <title>Genome sequence of the cauliflower mushroom Sparassis crispa (Hanabiratake) and its association with beneficial usage.</title>
        <authorList>
            <person name="Kiyama R."/>
            <person name="Furutani Y."/>
            <person name="Kawaguchi K."/>
            <person name="Nakanishi T."/>
        </authorList>
    </citation>
    <scope>NUCLEOTIDE SEQUENCE [LARGE SCALE GENOMIC DNA]</scope>
</reference>
<dbReference type="RefSeq" id="XP_027616905.1">
    <property type="nucleotide sequence ID" value="XM_027761104.1"/>
</dbReference>
<dbReference type="InParanoid" id="A0A401GUW1"/>
<dbReference type="AlphaFoldDB" id="A0A401GUW1"/>
<dbReference type="Proteomes" id="UP000287166">
    <property type="component" value="Unassembled WGS sequence"/>
</dbReference>
<organism evidence="1 2">
    <name type="scientific">Sparassis crispa</name>
    <dbReference type="NCBI Taxonomy" id="139825"/>
    <lineage>
        <taxon>Eukaryota</taxon>
        <taxon>Fungi</taxon>
        <taxon>Dikarya</taxon>
        <taxon>Basidiomycota</taxon>
        <taxon>Agaricomycotina</taxon>
        <taxon>Agaricomycetes</taxon>
        <taxon>Polyporales</taxon>
        <taxon>Sparassidaceae</taxon>
        <taxon>Sparassis</taxon>
    </lineage>
</organism>
<sequence length="270" mass="29689">MSTTVYLTGITIQFPDGVQPELPDNAQLYLSVLVNGDEIKKTGYCMKTAVSSWKLTGAIKLSSEALNCMLVVSFKVPDDESMQLGFMELSGDELLAKALDEGQPFAKAFTMLEDGPHCAISASCFIVPPDGSHFLAEITGQELEDLTRQNLDEMYAAAMQAVADAEPAAKPLILLHFVQIFFNLYKKSQSKDDLSRAISLHYDFVNTVSKDDANWETAVHNLAKLLLNHIKQFPTASDIGKSISMLHDVLHIIPDNNPYKHQPSDGNLLA</sequence>
<comment type="caution">
    <text evidence="1">The sequence shown here is derived from an EMBL/GenBank/DDBJ whole genome shotgun (WGS) entry which is preliminary data.</text>
</comment>
<dbReference type="GeneID" id="38782909"/>
<evidence type="ECO:0000313" key="1">
    <source>
        <dbReference type="EMBL" id="GBE85992.1"/>
    </source>
</evidence>
<name>A0A401GUW1_9APHY</name>
<protein>
    <submittedName>
        <fullName evidence="1">Uncharacterized protein</fullName>
    </submittedName>
</protein>
<accession>A0A401GUW1</accession>
<keyword evidence="2" id="KW-1185">Reference proteome</keyword>